<dbReference type="SUPFAM" id="SSF53098">
    <property type="entry name" value="Ribonuclease H-like"/>
    <property type="match status" value="1"/>
</dbReference>
<evidence type="ECO:0000313" key="7">
    <source>
        <dbReference type="Proteomes" id="UP000036403"/>
    </source>
</evidence>
<keyword evidence="4" id="KW-0862">Zinc</keyword>
<keyword evidence="7" id="KW-1185">Reference proteome</keyword>
<dbReference type="GO" id="GO:0008270">
    <property type="term" value="F:zinc ion binding"/>
    <property type="evidence" value="ECO:0007669"/>
    <property type="project" value="UniProtKB-KW"/>
</dbReference>
<keyword evidence="2" id="KW-0479">Metal-binding</keyword>
<proteinExistence type="predicted"/>
<name>A0A0J7KSL2_LASNI</name>
<dbReference type="SUPFAM" id="SSF140996">
    <property type="entry name" value="Hermes dimerisation domain"/>
    <property type="match status" value="1"/>
</dbReference>
<gene>
    <name evidence="6" type="ORF">RF55_6684</name>
</gene>
<dbReference type="OrthoDB" id="7696101at2759"/>
<evidence type="ECO:0000256" key="3">
    <source>
        <dbReference type="ARBA" id="ARBA00022771"/>
    </source>
</evidence>
<evidence type="ECO:0000256" key="5">
    <source>
        <dbReference type="ARBA" id="ARBA00023242"/>
    </source>
</evidence>
<dbReference type="Proteomes" id="UP000036403">
    <property type="component" value="Unassembled WGS sequence"/>
</dbReference>
<dbReference type="InterPro" id="IPR012337">
    <property type="entry name" value="RNaseH-like_sf"/>
</dbReference>
<dbReference type="GO" id="GO:0005634">
    <property type="term" value="C:nucleus"/>
    <property type="evidence" value="ECO:0007669"/>
    <property type="project" value="UniProtKB-SubCell"/>
</dbReference>
<comment type="caution">
    <text evidence="6">The sequence shown here is derived from an EMBL/GenBank/DDBJ whole genome shotgun (WGS) entry which is preliminary data.</text>
</comment>
<sequence length="475" mass="54256">MSNTSELMKHFKKIDNSTMSCNLCDKHIKTSGNSSLATMANHINSHSNKNRLNSNKINNNASHTLETPTKSMRLKRSQLTQMNMSSAAAAPARMSSYSNDEDAKILNAILYYMCIDDKPFNTIHCKGFKYLMKELAPNCKIPSEKTIKRRLDEKYDVIVKIFKQQLNETLHVTISIDTWSEAVSCKSFLRVTVHFIASGKDSKKLESGNIELIELSEYTVDYIASALSNALKTWCIDISKVVAVITNHESNIVKAVTQIFGQYKHITCFAHTINLVAKNSMKNCEGLSDIIDKVRLVVKFIKNSTDINNELHQRQVDLGTSKTEIKKLILDIDLRWNSTFYMIERFIELWTVIYVLLINHKTPDIKVPTDDELNMLKEIVVLLRPLAFMAKECSAENYIVISKIIPLINCALIEYKKTTQMMELSMKLKETILKELQSRFGQIEFSHSFSIATILDPRFKIIHFQNTQALANAMY</sequence>
<keyword evidence="5" id="KW-0539">Nucleus</keyword>
<evidence type="ECO:0000256" key="2">
    <source>
        <dbReference type="ARBA" id="ARBA00022723"/>
    </source>
</evidence>
<comment type="subcellular location">
    <subcellularLocation>
        <location evidence="1">Nucleus</location>
    </subcellularLocation>
</comment>
<dbReference type="EMBL" id="LBMM01003701">
    <property type="protein sequence ID" value="KMQ93224.1"/>
    <property type="molecule type" value="Genomic_DNA"/>
</dbReference>
<dbReference type="PaxDb" id="67767-A0A0J7KSL2"/>
<keyword evidence="3" id="KW-0863">Zinc-finger</keyword>
<accession>A0A0J7KSL2</accession>
<organism evidence="6 7">
    <name type="scientific">Lasius niger</name>
    <name type="common">Black garden ant</name>
    <dbReference type="NCBI Taxonomy" id="67767"/>
    <lineage>
        <taxon>Eukaryota</taxon>
        <taxon>Metazoa</taxon>
        <taxon>Ecdysozoa</taxon>
        <taxon>Arthropoda</taxon>
        <taxon>Hexapoda</taxon>
        <taxon>Insecta</taxon>
        <taxon>Pterygota</taxon>
        <taxon>Neoptera</taxon>
        <taxon>Endopterygota</taxon>
        <taxon>Hymenoptera</taxon>
        <taxon>Apocrita</taxon>
        <taxon>Aculeata</taxon>
        <taxon>Formicoidea</taxon>
        <taxon>Formicidae</taxon>
        <taxon>Formicinae</taxon>
        <taxon>Lasius</taxon>
        <taxon>Lasius</taxon>
    </lineage>
</organism>
<reference evidence="6 7" key="1">
    <citation type="submission" date="2015-04" db="EMBL/GenBank/DDBJ databases">
        <title>Lasius niger genome sequencing.</title>
        <authorList>
            <person name="Konorov E.A."/>
            <person name="Nikitin M.A."/>
            <person name="Kirill M.V."/>
            <person name="Chang P."/>
        </authorList>
    </citation>
    <scope>NUCLEOTIDE SEQUENCE [LARGE SCALE GENOMIC DNA]</scope>
    <source>
        <tissue evidence="6">Whole</tissue>
    </source>
</reference>
<dbReference type="PANTHER" id="PTHR46481">
    <property type="entry name" value="ZINC FINGER BED DOMAIN-CONTAINING PROTEIN 4"/>
    <property type="match status" value="1"/>
</dbReference>
<protein>
    <submittedName>
        <fullName evidence="6">Zinc finger bed domain-containing protein 1-like protein</fullName>
    </submittedName>
</protein>
<dbReference type="AlphaFoldDB" id="A0A0J7KSL2"/>
<evidence type="ECO:0000313" key="6">
    <source>
        <dbReference type="EMBL" id="KMQ93224.1"/>
    </source>
</evidence>
<dbReference type="InterPro" id="IPR052035">
    <property type="entry name" value="ZnF_BED_domain_contain"/>
</dbReference>
<evidence type="ECO:0000256" key="4">
    <source>
        <dbReference type="ARBA" id="ARBA00022833"/>
    </source>
</evidence>
<dbReference type="PANTHER" id="PTHR46481:SF10">
    <property type="entry name" value="ZINC FINGER BED DOMAIN-CONTAINING PROTEIN 39"/>
    <property type="match status" value="1"/>
</dbReference>
<evidence type="ECO:0000256" key="1">
    <source>
        <dbReference type="ARBA" id="ARBA00004123"/>
    </source>
</evidence>